<accession>A0A512L678</accession>
<gene>
    <name evidence="2" type="ORF">TPL01_11170</name>
</gene>
<dbReference type="OrthoDB" id="32523at2"/>
<dbReference type="GO" id="GO:0006950">
    <property type="term" value="P:response to stress"/>
    <property type="evidence" value="ECO:0007669"/>
    <property type="project" value="TreeGrafter"/>
</dbReference>
<proteinExistence type="predicted"/>
<dbReference type="GO" id="GO:0003700">
    <property type="term" value="F:DNA-binding transcription factor activity"/>
    <property type="evidence" value="ECO:0007669"/>
    <property type="project" value="InterPro"/>
</dbReference>
<dbReference type="Pfam" id="PF12802">
    <property type="entry name" value="MarR_2"/>
    <property type="match status" value="1"/>
</dbReference>
<dbReference type="PROSITE" id="PS50995">
    <property type="entry name" value="HTH_MARR_2"/>
    <property type="match status" value="1"/>
</dbReference>
<dbReference type="EMBL" id="BKAD01000010">
    <property type="protein sequence ID" value="GEP29979.1"/>
    <property type="molecule type" value="Genomic_DNA"/>
</dbReference>
<reference evidence="2 3" key="1">
    <citation type="submission" date="2019-07" db="EMBL/GenBank/DDBJ databases">
        <title>Whole genome shotgun sequence of Thiobacillus plumbophilus NBRC 107929.</title>
        <authorList>
            <person name="Hosoyama A."/>
            <person name="Uohara A."/>
            <person name="Ohji S."/>
            <person name="Ichikawa N."/>
        </authorList>
    </citation>
    <scope>NUCLEOTIDE SEQUENCE [LARGE SCALE GENOMIC DNA]</scope>
    <source>
        <strain evidence="2 3">NBRC 107929</strain>
    </source>
</reference>
<dbReference type="PRINTS" id="PR00598">
    <property type="entry name" value="HTHMARR"/>
</dbReference>
<evidence type="ECO:0000313" key="3">
    <source>
        <dbReference type="Proteomes" id="UP000321337"/>
    </source>
</evidence>
<feature type="domain" description="HTH marR-type" evidence="1">
    <location>
        <begin position="24"/>
        <end position="160"/>
    </location>
</feature>
<name>A0A512L678_9PROT</name>
<dbReference type="AlphaFoldDB" id="A0A512L678"/>
<dbReference type="SUPFAM" id="SSF46785">
    <property type="entry name" value="Winged helix' DNA-binding domain"/>
    <property type="match status" value="1"/>
</dbReference>
<comment type="caution">
    <text evidence="2">The sequence shown here is derived from an EMBL/GenBank/DDBJ whole genome shotgun (WGS) entry which is preliminary data.</text>
</comment>
<dbReference type="Gene3D" id="1.10.10.10">
    <property type="entry name" value="Winged helix-like DNA-binding domain superfamily/Winged helix DNA-binding domain"/>
    <property type="match status" value="1"/>
</dbReference>
<protein>
    <submittedName>
        <fullName evidence="2">MarR family transcriptional regulator</fullName>
    </submittedName>
</protein>
<sequence>MPDDPTDPIAMHCKYWSATFDGALMPLMIALHRVYAAKTARSNAIFSRHGLCPAEFDVLASLRRTAPPHELTPSDVQRSVIITSGGLTKILRQLEARGLVTRSTDASDRRIKPIRLSPSALPIIEQTMQELIADSSTWIKTTLSETEITQVTALLSKLLSPPALRSGEVAPEI</sequence>
<dbReference type="RefSeq" id="WP_147071622.1">
    <property type="nucleotide sequence ID" value="NZ_AP021884.1"/>
</dbReference>
<evidence type="ECO:0000313" key="2">
    <source>
        <dbReference type="EMBL" id="GEP29979.1"/>
    </source>
</evidence>
<dbReference type="InterPro" id="IPR036390">
    <property type="entry name" value="WH_DNA-bd_sf"/>
</dbReference>
<organism evidence="2 3">
    <name type="scientific">Sulfuriferula plumbiphila</name>
    <dbReference type="NCBI Taxonomy" id="171865"/>
    <lineage>
        <taxon>Bacteria</taxon>
        <taxon>Pseudomonadati</taxon>
        <taxon>Pseudomonadota</taxon>
        <taxon>Betaproteobacteria</taxon>
        <taxon>Nitrosomonadales</taxon>
        <taxon>Sulfuricellaceae</taxon>
        <taxon>Sulfuriferula</taxon>
    </lineage>
</organism>
<dbReference type="PANTHER" id="PTHR33164:SF43">
    <property type="entry name" value="HTH-TYPE TRANSCRIPTIONAL REPRESSOR YETL"/>
    <property type="match status" value="1"/>
</dbReference>
<dbReference type="SMART" id="SM00347">
    <property type="entry name" value="HTH_MARR"/>
    <property type="match status" value="1"/>
</dbReference>
<dbReference type="PANTHER" id="PTHR33164">
    <property type="entry name" value="TRANSCRIPTIONAL REGULATOR, MARR FAMILY"/>
    <property type="match status" value="1"/>
</dbReference>
<evidence type="ECO:0000259" key="1">
    <source>
        <dbReference type="PROSITE" id="PS50995"/>
    </source>
</evidence>
<dbReference type="InterPro" id="IPR039422">
    <property type="entry name" value="MarR/SlyA-like"/>
</dbReference>
<dbReference type="InterPro" id="IPR000835">
    <property type="entry name" value="HTH_MarR-typ"/>
</dbReference>
<dbReference type="Proteomes" id="UP000321337">
    <property type="component" value="Unassembled WGS sequence"/>
</dbReference>
<keyword evidence="3" id="KW-1185">Reference proteome</keyword>
<dbReference type="InterPro" id="IPR036388">
    <property type="entry name" value="WH-like_DNA-bd_sf"/>
</dbReference>